<evidence type="ECO:0000256" key="6">
    <source>
        <dbReference type="ARBA" id="ARBA00022741"/>
    </source>
</evidence>
<comment type="subcellular location">
    <subcellularLocation>
        <location evidence="2 9">Nucleus</location>
    </subcellularLocation>
</comment>
<feature type="domain" description="Clp1 N-terminal" evidence="12">
    <location>
        <begin position="60"/>
        <end position="143"/>
    </location>
</feature>
<proteinExistence type="inferred from homology"/>
<dbReference type="PANTHER" id="PTHR12755">
    <property type="entry name" value="CLEAVAGE/POLYADENYLATION FACTOR IA SUBUNIT CLP1P"/>
    <property type="match status" value="1"/>
</dbReference>
<dbReference type="InterPro" id="IPR028606">
    <property type="entry name" value="Clp1"/>
</dbReference>
<dbReference type="Pfam" id="PF16573">
    <property type="entry name" value="CLP1_N"/>
    <property type="match status" value="1"/>
</dbReference>
<dbReference type="InterPro" id="IPR038238">
    <property type="entry name" value="Clp1_C_sf"/>
</dbReference>
<dbReference type="InterPro" id="IPR010655">
    <property type="entry name" value="Clp1_C"/>
</dbReference>
<dbReference type="InterPro" id="IPR038239">
    <property type="entry name" value="Clp1_N_sf"/>
</dbReference>
<evidence type="ECO:0000256" key="8">
    <source>
        <dbReference type="ARBA" id="ARBA00023242"/>
    </source>
</evidence>
<accession>A0ABR3V3R9</accession>
<evidence type="ECO:0000259" key="12">
    <source>
        <dbReference type="Pfam" id="PF16573"/>
    </source>
</evidence>
<dbReference type="PANTHER" id="PTHR12755:SF6">
    <property type="entry name" value="POLYRIBONUCLEOTIDE 5'-HYDROXYL-KINASE CLP1"/>
    <property type="match status" value="1"/>
</dbReference>
<feature type="region of interest" description="Disordered" evidence="10">
    <location>
        <begin position="38"/>
        <end position="64"/>
    </location>
</feature>
<comment type="function">
    <text evidence="9">Required for endonucleolytic cleavage during polyadenylation-dependent pre-mRNA 3'-end formation.</text>
</comment>
<dbReference type="Gene3D" id="3.40.50.300">
    <property type="entry name" value="P-loop containing nucleotide triphosphate hydrolases"/>
    <property type="match status" value="1"/>
</dbReference>
<keyword evidence="8 9" id="KW-0539">Nucleus</keyword>
<comment type="similarity">
    <text evidence="9">Belongs to the Clp1 family. Clp1 subfamily.</text>
</comment>
<evidence type="ECO:0000256" key="10">
    <source>
        <dbReference type="SAM" id="MobiDB-lite"/>
    </source>
</evidence>
<dbReference type="Gene3D" id="2.60.120.1030">
    <property type="entry name" value="Clp1, DNA binding domain"/>
    <property type="match status" value="1"/>
</dbReference>
<evidence type="ECO:0000256" key="5">
    <source>
        <dbReference type="ARBA" id="ARBA00022664"/>
    </source>
</evidence>
<feature type="binding site" evidence="9">
    <location>
        <begin position="172"/>
        <end position="177"/>
    </location>
    <ligand>
        <name>ATP</name>
        <dbReference type="ChEBI" id="CHEBI:30616"/>
    </ligand>
</feature>
<dbReference type="Pfam" id="PF16575">
    <property type="entry name" value="CLP1_P"/>
    <property type="match status" value="1"/>
</dbReference>
<feature type="domain" description="Clp1 P-loop" evidence="13">
    <location>
        <begin position="169"/>
        <end position="378"/>
    </location>
</feature>
<evidence type="ECO:0000256" key="2">
    <source>
        <dbReference type="ARBA" id="ARBA00004123"/>
    </source>
</evidence>
<comment type="caution">
    <text evidence="14">The sequence shown here is derived from an EMBL/GenBank/DDBJ whole genome shotgun (WGS) entry which is preliminary data.</text>
</comment>
<evidence type="ECO:0000256" key="3">
    <source>
        <dbReference type="ARBA" id="ARBA00018706"/>
    </source>
</evidence>
<dbReference type="SUPFAM" id="SSF52540">
    <property type="entry name" value="P-loop containing nucleoside triphosphate hydrolases"/>
    <property type="match status" value="1"/>
</dbReference>
<name>A0ABR3V3R9_HUMIN</name>
<evidence type="ECO:0000259" key="11">
    <source>
        <dbReference type="Pfam" id="PF06807"/>
    </source>
</evidence>
<protein>
    <recommendedName>
        <fullName evidence="4">Polynucleotide 5'-hydroxyl-kinase GRC3</fullName>
    </recommendedName>
    <alternativeName>
        <fullName evidence="3">Polynucleotide 5'-hydroxyl-kinase grc3</fullName>
    </alternativeName>
</protein>
<keyword evidence="15" id="KW-1185">Reference proteome</keyword>
<gene>
    <name evidence="9" type="primary">CLP1</name>
    <name evidence="14" type="ORF">VTJ49DRAFT_5159</name>
</gene>
<comment type="function">
    <text evidence="1">Polynucleotide 5'-kinase involved in rRNA processing.</text>
</comment>
<dbReference type="Gene3D" id="2.40.30.330">
    <property type="entry name" value="Pre-mRNA cleavage complex subunit Clp1, C-terminal domain"/>
    <property type="match status" value="1"/>
</dbReference>
<sequence length="495" mass="53626">MSIPGLGQIAPPQPTTTSTTRTITLRPFWEYRFEVPRRTGPTTVTPSTTNLPTGTTPSTTSATTIRLTTGKAERDGTELALNHTYAFPRGTRARILTYTGATLEVAGELPASERVAQYARPEDSPEVQVLNLHFALQEARKKAKERSRRDGGRPEQQQPPPGPRVLICGGPDTGKTTVARTLTGLATRAGGQPLVASLDPREGMLALPGTVSAAVFGTVMDVEDPAGGFGVRGTPSSGPSAVPVKLPNVYYFGRERVEEDVPFWRTLVGRLGGVVRAKMAADLVVGESGLVVDTPPASVAKGDIEMLRHAMMEFAVNIVVVVGSPDVQAALQKAWGSNKTLYGEPITFLPLDQSDGVVPRDYEFTKFTREAAIKEYFFGDAKRTLSPFTQSVGFDDLVIFKTPDDAEEGYDNRPDGLERAEISAEMSHWTLAVMNASVNDPLETIRQAPVMGFVAVADVDEDRRRLKVLSPVSGRLGNRPLVWARWPEPYINLLG</sequence>
<evidence type="ECO:0000313" key="14">
    <source>
        <dbReference type="EMBL" id="KAL1836423.1"/>
    </source>
</evidence>
<feature type="binding site" evidence="9">
    <location>
        <position position="30"/>
    </location>
    <ligand>
        <name>ATP</name>
        <dbReference type="ChEBI" id="CHEBI:30616"/>
    </ligand>
</feature>
<feature type="region of interest" description="Disordered" evidence="10">
    <location>
        <begin position="138"/>
        <end position="173"/>
    </location>
</feature>
<evidence type="ECO:0000256" key="1">
    <source>
        <dbReference type="ARBA" id="ARBA00003798"/>
    </source>
</evidence>
<dbReference type="HAMAP" id="MF_03035">
    <property type="entry name" value="Clp1"/>
    <property type="match status" value="1"/>
</dbReference>
<reference evidence="14 15" key="1">
    <citation type="journal article" date="2024" name="Commun. Biol.">
        <title>Comparative genomic analysis of thermophilic fungi reveals convergent evolutionary adaptations and gene losses.</title>
        <authorList>
            <person name="Steindorff A.S."/>
            <person name="Aguilar-Pontes M.V."/>
            <person name="Robinson A.J."/>
            <person name="Andreopoulos B."/>
            <person name="LaButti K."/>
            <person name="Kuo A."/>
            <person name="Mondo S."/>
            <person name="Riley R."/>
            <person name="Otillar R."/>
            <person name="Haridas S."/>
            <person name="Lipzen A."/>
            <person name="Grimwood J."/>
            <person name="Schmutz J."/>
            <person name="Clum A."/>
            <person name="Reid I.D."/>
            <person name="Moisan M.C."/>
            <person name="Butler G."/>
            <person name="Nguyen T.T.M."/>
            <person name="Dewar K."/>
            <person name="Conant G."/>
            <person name="Drula E."/>
            <person name="Henrissat B."/>
            <person name="Hansel C."/>
            <person name="Singer S."/>
            <person name="Hutchinson M.I."/>
            <person name="de Vries R.P."/>
            <person name="Natvig D.O."/>
            <person name="Powell A.J."/>
            <person name="Tsang A."/>
            <person name="Grigoriev I.V."/>
        </authorList>
    </citation>
    <scope>NUCLEOTIDE SEQUENCE [LARGE SCALE GENOMIC DNA]</scope>
    <source>
        <strain evidence="14 15">CBS 620.91</strain>
    </source>
</reference>
<dbReference type="InterPro" id="IPR027417">
    <property type="entry name" value="P-loop_NTPase"/>
</dbReference>
<dbReference type="InterPro" id="IPR045116">
    <property type="entry name" value="Clp1/Grc3"/>
</dbReference>
<dbReference type="InterPro" id="IPR032324">
    <property type="entry name" value="Clp1_N"/>
</dbReference>
<dbReference type="InterPro" id="IPR032319">
    <property type="entry name" value="CLP1_P"/>
</dbReference>
<evidence type="ECO:0000256" key="9">
    <source>
        <dbReference type="HAMAP-Rule" id="MF_03035"/>
    </source>
</evidence>
<feature type="domain" description="Clp1 C-terminal" evidence="11">
    <location>
        <begin position="385"/>
        <end position="488"/>
    </location>
</feature>
<comment type="subunit">
    <text evidence="9">Component of a pre-mRNA cleavage factor complex. Interacts directly with PCF11.</text>
</comment>
<keyword evidence="7 9" id="KW-0067">ATP-binding</keyword>
<keyword evidence="5 9" id="KW-0507">mRNA processing</keyword>
<dbReference type="EMBL" id="JAZGSY010000413">
    <property type="protein sequence ID" value="KAL1836423.1"/>
    <property type="molecule type" value="Genomic_DNA"/>
</dbReference>
<evidence type="ECO:0000256" key="7">
    <source>
        <dbReference type="ARBA" id="ARBA00022840"/>
    </source>
</evidence>
<evidence type="ECO:0000259" key="13">
    <source>
        <dbReference type="Pfam" id="PF16575"/>
    </source>
</evidence>
<organism evidence="14 15">
    <name type="scientific">Humicola insolens</name>
    <name type="common">Soft-rot fungus</name>
    <dbReference type="NCBI Taxonomy" id="85995"/>
    <lineage>
        <taxon>Eukaryota</taxon>
        <taxon>Fungi</taxon>
        <taxon>Dikarya</taxon>
        <taxon>Ascomycota</taxon>
        <taxon>Pezizomycotina</taxon>
        <taxon>Sordariomycetes</taxon>
        <taxon>Sordariomycetidae</taxon>
        <taxon>Sordariales</taxon>
        <taxon>Chaetomiaceae</taxon>
        <taxon>Mycothermus</taxon>
    </lineage>
</organism>
<feature type="binding site" evidence="9">
    <location>
        <position position="92"/>
    </location>
    <ligand>
        <name>ATP</name>
        <dbReference type="ChEBI" id="CHEBI:30616"/>
    </ligand>
</feature>
<dbReference type="Pfam" id="PF06807">
    <property type="entry name" value="Clp1"/>
    <property type="match status" value="1"/>
</dbReference>
<keyword evidence="6 9" id="KW-0547">Nucleotide-binding</keyword>
<dbReference type="Proteomes" id="UP001583172">
    <property type="component" value="Unassembled WGS sequence"/>
</dbReference>
<evidence type="ECO:0000256" key="4">
    <source>
        <dbReference type="ARBA" id="ARBA00019824"/>
    </source>
</evidence>
<evidence type="ECO:0000313" key="15">
    <source>
        <dbReference type="Proteomes" id="UP001583172"/>
    </source>
</evidence>